<dbReference type="Proteomes" id="UP000266234">
    <property type="component" value="Unassembled WGS sequence"/>
</dbReference>
<feature type="transmembrane region" description="Helical" evidence="8">
    <location>
        <begin position="86"/>
        <end position="107"/>
    </location>
</feature>
<evidence type="ECO:0000256" key="8">
    <source>
        <dbReference type="SAM" id="Phobius"/>
    </source>
</evidence>
<feature type="transmembrane region" description="Helical" evidence="8">
    <location>
        <begin position="61"/>
        <end position="80"/>
    </location>
</feature>
<dbReference type="CDD" id="cd17502">
    <property type="entry name" value="MFS_Azr1_MDR_like"/>
    <property type="match status" value="1"/>
</dbReference>
<comment type="subcellular location">
    <subcellularLocation>
        <location evidence="1">Membrane</location>
        <topology evidence="1">Multi-pass membrane protein</topology>
    </subcellularLocation>
</comment>
<dbReference type="EMBL" id="PXOG01000081">
    <property type="protein sequence ID" value="RGP77980.1"/>
    <property type="molecule type" value="Genomic_DNA"/>
</dbReference>
<keyword evidence="7" id="KW-0325">Glycoprotein</keyword>
<gene>
    <name evidence="10" type="ORF">FLONG3_3937</name>
</gene>
<keyword evidence="4 8" id="KW-0812">Transmembrane</keyword>
<sequence>MLSTTFLFALDNTIVADIQPAIINDLGQMQLLPWVGTGFALGTMVVLPLSKAYGVFSIRSLYLANILLFQVGSAICGAAPNMNAMVLGRVIAGVGGAGMYAGTLTYVSVCTTMGERASYMAGSTVMWGVGTVLGPVIGGAFAESSATWRWGFYINLVVGAFFCPAYLFLFPSIDPKPNMPVSQKLKSIDWPLTFTFLSGSAYLIMAISFGGILYSWRSGVEITFLTLSGTVTYYIPLYFQFVRGDGPLDAGIRLLPLVISMIASTIVSGLITVPDTANENTGNSKIYGYTIMIGFGAGCYVVVGFTILQSLIPPREVSNAIAVMTIAQNLGMVLFLSLCGNIFQNMAVQEVGNALQHLSEDQVLELIAGTSSRAFQSLSAYERSLVVVSITSALRHVWTLFLVAGAVSFVFSLPLVLIHSDCTKFESTSSGPASKIRAEVQLGTRKNEFSGFSMPNANHKLPELMPLPNRSHSTDWLSFESNPVLEEQVTMSTARNPNDTNPYLALDQLLQLDSNTETHEESFWDPLLQPFSHIGPQFLMEDQSPFPETTQLPTISPINTAMGSVRDKPKTQDYSTATDQRLDQELPKLCHCFFQYVYASMPILCESRFYTELIDRPNAGSVTALQYAVALVTAAVSKPYNHLVKELYALVRWYIEDCERSLEPSAFFNLNIFQSLLFLVRIDSIEGPGEIVPGLHVSLPVTEDPILLEERRRSFWLLFVWEAYVKTRSGMNSQLGPVSSFHVKLPSPGRLGPDFMPVDMSFLSDAETSAYTESPFAACVLMVDLAIKCLEFQPSASTELTKLHSSLLKCFHERMLTAEIVFNQGNASPDPVALTTYVNMGAIELILNNMLLKGPWKISLQHEEVIEKTQHLQTTAQGIVDNLRLAWNDRMIQGNCFTLQGTFLAWPLATAINNLAEEVQPCFSKERINVLEKGFVILDELEPEESYWHKFTQGAREKLQYGTRRSY</sequence>
<dbReference type="PANTHER" id="PTHR23501:SF12">
    <property type="entry name" value="MAJOR FACILITATOR SUPERFAMILY (MFS) PROFILE DOMAIN-CONTAINING PROTEIN-RELATED"/>
    <property type="match status" value="1"/>
</dbReference>
<evidence type="ECO:0000313" key="11">
    <source>
        <dbReference type="Proteomes" id="UP000266234"/>
    </source>
</evidence>
<dbReference type="PROSITE" id="PS50850">
    <property type="entry name" value="MFS"/>
    <property type="match status" value="1"/>
</dbReference>
<dbReference type="GO" id="GO:0005886">
    <property type="term" value="C:plasma membrane"/>
    <property type="evidence" value="ECO:0007669"/>
    <property type="project" value="TreeGrafter"/>
</dbReference>
<evidence type="ECO:0000256" key="6">
    <source>
        <dbReference type="ARBA" id="ARBA00023136"/>
    </source>
</evidence>
<protein>
    <submittedName>
        <fullName evidence="10">Major facilitator superfamily transporter</fullName>
    </submittedName>
</protein>
<dbReference type="Gene3D" id="1.20.1250.20">
    <property type="entry name" value="MFS general substrate transporter like domains"/>
    <property type="match status" value="1"/>
</dbReference>
<reference evidence="10 11" key="1">
    <citation type="journal article" date="2018" name="PLoS Pathog.">
        <title>Evolution of structural diversity of trichothecenes, a family of toxins produced by plant pathogenic and entomopathogenic fungi.</title>
        <authorList>
            <person name="Proctor R.H."/>
            <person name="McCormick S.P."/>
            <person name="Kim H.S."/>
            <person name="Cardoza R.E."/>
            <person name="Stanley A.M."/>
            <person name="Lindo L."/>
            <person name="Kelly A."/>
            <person name="Brown D.W."/>
            <person name="Lee T."/>
            <person name="Vaughan M.M."/>
            <person name="Alexander N.J."/>
            <person name="Busman M."/>
            <person name="Gutierrez S."/>
        </authorList>
    </citation>
    <scope>NUCLEOTIDE SEQUENCE [LARGE SCALE GENOMIC DNA]</scope>
    <source>
        <strain evidence="10 11">NRRL 20695</strain>
    </source>
</reference>
<keyword evidence="6 8" id="KW-0472">Membrane</keyword>
<feature type="transmembrane region" description="Helical" evidence="8">
    <location>
        <begin position="254"/>
        <end position="274"/>
    </location>
</feature>
<proteinExistence type="inferred from homology"/>
<comment type="caution">
    <text evidence="10">The sequence shown here is derived from an EMBL/GenBank/DDBJ whole genome shotgun (WGS) entry which is preliminary data.</text>
</comment>
<evidence type="ECO:0000256" key="4">
    <source>
        <dbReference type="ARBA" id="ARBA00022692"/>
    </source>
</evidence>
<feature type="transmembrane region" description="Helical" evidence="8">
    <location>
        <begin position="320"/>
        <end position="343"/>
    </location>
</feature>
<dbReference type="OrthoDB" id="10021397at2759"/>
<dbReference type="InterPro" id="IPR036259">
    <property type="entry name" value="MFS_trans_sf"/>
</dbReference>
<dbReference type="PANTHER" id="PTHR23501">
    <property type="entry name" value="MAJOR FACILITATOR SUPERFAMILY"/>
    <property type="match status" value="1"/>
</dbReference>
<feature type="transmembrane region" description="Helical" evidence="8">
    <location>
        <begin position="222"/>
        <end position="242"/>
    </location>
</feature>
<dbReference type="GO" id="GO:0022857">
    <property type="term" value="F:transmembrane transporter activity"/>
    <property type="evidence" value="ECO:0007669"/>
    <property type="project" value="InterPro"/>
</dbReference>
<evidence type="ECO:0000256" key="2">
    <source>
        <dbReference type="ARBA" id="ARBA00007520"/>
    </source>
</evidence>
<comment type="similarity">
    <text evidence="2">Belongs to the major facilitator superfamily. TCR/Tet family.</text>
</comment>
<feature type="transmembrane region" description="Helical" evidence="8">
    <location>
        <begin position="190"/>
        <end position="216"/>
    </location>
</feature>
<evidence type="ECO:0000259" key="9">
    <source>
        <dbReference type="PROSITE" id="PS50850"/>
    </source>
</evidence>
<evidence type="ECO:0000256" key="1">
    <source>
        <dbReference type="ARBA" id="ARBA00004141"/>
    </source>
</evidence>
<dbReference type="Pfam" id="PF07690">
    <property type="entry name" value="MFS_1"/>
    <property type="match status" value="1"/>
</dbReference>
<evidence type="ECO:0000313" key="10">
    <source>
        <dbReference type="EMBL" id="RGP77980.1"/>
    </source>
</evidence>
<feature type="domain" description="Major facilitator superfamily (MFS) profile" evidence="9">
    <location>
        <begin position="1"/>
        <end position="423"/>
    </location>
</feature>
<keyword evidence="3" id="KW-0813">Transport</keyword>
<organism evidence="10 11">
    <name type="scientific">Fusarium longipes</name>
    <dbReference type="NCBI Taxonomy" id="694270"/>
    <lineage>
        <taxon>Eukaryota</taxon>
        <taxon>Fungi</taxon>
        <taxon>Dikarya</taxon>
        <taxon>Ascomycota</taxon>
        <taxon>Pezizomycotina</taxon>
        <taxon>Sordariomycetes</taxon>
        <taxon>Hypocreomycetidae</taxon>
        <taxon>Hypocreales</taxon>
        <taxon>Nectriaceae</taxon>
        <taxon>Fusarium</taxon>
    </lineage>
</organism>
<feature type="transmembrane region" description="Helical" evidence="8">
    <location>
        <begin position="150"/>
        <end position="169"/>
    </location>
</feature>
<dbReference type="CDD" id="cd12148">
    <property type="entry name" value="fungal_TF_MHR"/>
    <property type="match status" value="1"/>
</dbReference>
<keyword evidence="11" id="KW-1185">Reference proteome</keyword>
<feature type="transmembrane region" description="Helical" evidence="8">
    <location>
        <begin position="286"/>
        <end position="308"/>
    </location>
</feature>
<feature type="transmembrane region" description="Helical" evidence="8">
    <location>
        <begin position="397"/>
        <end position="418"/>
    </location>
</feature>
<evidence type="ECO:0000256" key="3">
    <source>
        <dbReference type="ARBA" id="ARBA00022448"/>
    </source>
</evidence>
<accession>A0A395SZY6</accession>
<feature type="transmembrane region" description="Helical" evidence="8">
    <location>
        <begin position="119"/>
        <end position="138"/>
    </location>
</feature>
<dbReference type="SUPFAM" id="SSF103473">
    <property type="entry name" value="MFS general substrate transporter"/>
    <property type="match status" value="1"/>
</dbReference>
<keyword evidence="5 8" id="KW-1133">Transmembrane helix</keyword>
<feature type="transmembrane region" description="Helical" evidence="8">
    <location>
        <begin position="32"/>
        <end position="49"/>
    </location>
</feature>
<dbReference type="InterPro" id="IPR020846">
    <property type="entry name" value="MFS_dom"/>
</dbReference>
<dbReference type="AlphaFoldDB" id="A0A395SZY6"/>
<dbReference type="InterPro" id="IPR011701">
    <property type="entry name" value="MFS"/>
</dbReference>
<evidence type="ECO:0000256" key="5">
    <source>
        <dbReference type="ARBA" id="ARBA00022989"/>
    </source>
</evidence>
<evidence type="ECO:0000256" key="7">
    <source>
        <dbReference type="ARBA" id="ARBA00023180"/>
    </source>
</evidence>
<name>A0A395SZY6_9HYPO</name>